<sequence length="550" mass="61524">MSKIAKLKTAPPDHLEVSLFDPEMDLLLRAGIGGLATTLLWIERSIQSEQCDDDEIPASWVDQGVPWKLHSDKILLNFVDPGKVEDVFKPIFRIAFGLNERAIDLPTTYIGKQPQSVRINLQRGLMLTFLQHGKTRTGDKKDSDLNLDIDGKPYQFSTRCIDWYKHQDGYQDLVNKKSGTLSKKTAELPGTLYPGAAVRHNGFAGQTKYEGSVSQLLAAYFAPIGTLALPINRGSAVLLVPDVQDLLLFADNRRKITPLSYRDCLIGGSGDAVLQLYARLRGDDTQQKLAVASVTAFVFRPTAWASQQKSRVAADKIEPLDARRLEIFRYAKDYFAPRKASRKVTEKTGKGKLAKSTERDEFFWSDSIVRPLIADNLAHRRDWFAGFTKLFVDRDPANGKPFRDRLPFERTGLINMIKADVWDKPGQMALIGAVHHALRGRYGQIASETANQKAAMQNRFRGEYDRWRLAFSGAKTADQFRHSICDLFSRVPANKELQANWTDVLPWLDESGWQHARDLALLALASYQGKGAKELAAVAEASEAGDSLTT</sequence>
<name>A0A5C6CSI1_9BACT</name>
<dbReference type="EMBL" id="SJPT01000001">
    <property type="protein sequence ID" value="TWU26514.1"/>
    <property type="molecule type" value="Genomic_DNA"/>
</dbReference>
<gene>
    <name evidence="1" type="primary">devT</name>
    <name evidence="1" type="ORF">Pla52o_03670</name>
</gene>
<reference evidence="1 2" key="1">
    <citation type="submission" date="2019-02" db="EMBL/GenBank/DDBJ databases">
        <title>Deep-cultivation of Planctomycetes and their phenomic and genomic characterization uncovers novel biology.</title>
        <authorList>
            <person name="Wiegand S."/>
            <person name="Jogler M."/>
            <person name="Boedeker C."/>
            <person name="Pinto D."/>
            <person name="Vollmers J."/>
            <person name="Rivas-Marin E."/>
            <person name="Kohn T."/>
            <person name="Peeters S.H."/>
            <person name="Heuer A."/>
            <person name="Rast P."/>
            <person name="Oberbeckmann S."/>
            <person name="Bunk B."/>
            <person name="Jeske O."/>
            <person name="Meyerdierks A."/>
            <person name="Storesund J.E."/>
            <person name="Kallscheuer N."/>
            <person name="Luecker S."/>
            <person name="Lage O.M."/>
            <person name="Pohl T."/>
            <person name="Merkel B.J."/>
            <person name="Hornburger P."/>
            <person name="Mueller R.-W."/>
            <person name="Bruemmer F."/>
            <person name="Labrenz M."/>
            <person name="Spormann A.M."/>
            <person name="Op Den Camp H."/>
            <person name="Overmann J."/>
            <person name="Amann R."/>
            <person name="Jetten M.S.M."/>
            <person name="Mascher T."/>
            <person name="Medema M.H."/>
            <person name="Devos D.P."/>
            <person name="Kaster A.-K."/>
            <person name="Ovreas L."/>
            <person name="Rohde M."/>
            <person name="Galperin M.Y."/>
            <person name="Jogler C."/>
        </authorList>
    </citation>
    <scope>NUCLEOTIDE SEQUENCE [LARGE SCALE GENOMIC DNA]</scope>
    <source>
        <strain evidence="1 2">Pla52o</strain>
    </source>
</reference>
<dbReference type="Proteomes" id="UP000316304">
    <property type="component" value="Unassembled WGS sequence"/>
</dbReference>
<proteinExistence type="predicted"/>
<evidence type="ECO:0000313" key="2">
    <source>
        <dbReference type="Proteomes" id="UP000316304"/>
    </source>
</evidence>
<dbReference type="GO" id="GO:0051607">
    <property type="term" value="P:defense response to virus"/>
    <property type="evidence" value="ECO:0007669"/>
    <property type="project" value="InterPro"/>
</dbReference>
<keyword evidence="2" id="KW-1185">Reference proteome</keyword>
<protein>
    <submittedName>
        <fullName evidence="1">CRISPR-associated protein Cas8a1/Csx13</fullName>
    </submittedName>
</protein>
<dbReference type="RefSeq" id="WP_146592857.1">
    <property type="nucleotide sequence ID" value="NZ_SJPT01000001.1"/>
</dbReference>
<dbReference type="OrthoDB" id="226605at2"/>
<dbReference type="InterPro" id="IPR019989">
    <property type="entry name" value="CRISPR-assoc_Csx13_N"/>
</dbReference>
<evidence type="ECO:0000313" key="1">
    <source>
        <dbReference type="EMBL" id="TWU26514.1"/>
    </source>
</evidence>
<dbReference type="AlphaFoldDB" id="A0A5C6CSI1"/>
<dbReference type="NCBIfam" id="TIGR03485">
    <property type="entry name" value="cas_csx13_N"/>
    <property type="match status" value="1"/>
</dbReference>
<dbReference type="InterPro" id="IPR027811">
    <property type="entry name" value="CRISPR-assoc_Csx13_C"/>
</dbReference>
<dbReference type="NCBIfam" id="TIGR03486">
    <property type="entry name" value="cas_csx13_C"/>
    <property type="match status" value="1"/>
</dbReference>
<accession>A0A5C6CSI1</accession>
<organism evidence="1 2">
    <name type="scientific">Novipirellula galeiformis</name>
    <dbReference type="NCBI Taxonomy" id="2528004"/>
    <lineage>
        <taxon>Bacteria</taxon>
        <taxon>Pseudomonadati</taxon>
        <taxon>Planctomycetota</taxon>
        <taxon>Planctomycetia</taxon>
        <taxon>Pirellulales</taxon>
        <taxon>Pirellulaceae</taxon>
        <taxon>Novipirellula</taxon>
    </lineage>
</organism>
<comment type="caution">
    <text evidence="1">The sequence shown here is derived from an EMBL/GenBank/DDBJ whole genome shotgun (WGS) entry which is preliminary data.</text>
</comment>